<dbReference type="AlphaFoldDB" id="A0A1G6ZHK8"/>
<gene>
    <name evidence="1" type="ORF">GCM10007915_01220</name>
    <name evidence="2" type="ORF">SAMN05660405_02067</name>
</gene>
<sequence length="73" mass="8543">MIDLARDTAKFLPHPICTGCDYNKFGPNFLLMLKSKRARYYAKKDYAKMDSKLTLALLLVVQSVQHDAWRYCR</sequence>
<reference evidence="1" key="1">
    <citation type="journal article" date="2014" name="Int. J. Syst. Evol. Microbiol.">
        <title>Complete genome of a new Firmicutes species belonging to the dominant human colonic microbiota ('Ruminococcus bicirculans') reveals two chromosomes and a selective capacity to utilize plant glucans.</title>
        <authorList>
            <consortium name="NISC Comparative Sequencing Program"/>
            <person name="Wegmann U."/>
            <person name="Louis P."/>
            <person name="Goesmann A."/>
            <person name="Henrissat B."/>
            <person name="Duncan S.H."/>
            <person name="Flint H.J."/>
        </authorList>
    </citation>
    <scope>NUCLEOTIDE SEQUENCE</scope>
    <source>
        <strain evidence="1">NBRC 103191</strain>
    </source>
</reference>
<keyword evidence="4" id="KW-1185">Reference proteome</keyword>
<evidence type="ECO:0000313" key="1">
    <source>
        <dbReference type="EMBL" id="GLR27884.1"/>
    </source>
</evidence>
<dbReference type="EMBL" id="FNAL01000018">
    <property type="protein sequence ID" value="SDE02194.1"/>
    <property type="molecule type" value="Genomic_DNA"/>
</dbReference>
<evidence type="ECO:0000313" key="4">
    <source>
        <dbReference type="Proteomes" id="UP001156645"/>
    </source>
</evidence>
<name>A0A1G6ZHK8_9GAMM</name>
<dbReference type="EMBL" id="BSOK01000004">
    <property type="protein sequence ID" value="GLR27884.1"/>
    <property type="molecule type" value="Genomic_DNA"/>
</dbReference>
<protein>
    <submittedName>
        <fullName evidence="2">Uncharacterized protein</fullName>
    </submittedName>
</protein>
<reference evidence="1" key="4">
    <citation type="submission" date="2023-01" db="EMBL/GenBank/DDBJ databases">
        <title>Draft genome sequence of Psychrobacter pacificensis strain NBRC 103191.</title>
        <authorList>
            <person name="Sun Q."/>
            <person name="Mori K."/>
        </authorList>
    </citation>
    <scope>NUCLEOTIDE SEQUENCE</scope>
    <source>
        <strain evidence="1">NBRC 103191</strain>
    </source>
</reference>
<proteinExistence type="predicted"/>
<reference evidence="2 3" key="2">
    <citation type="submission" date="2016-10" db="EMBL/GenBank/DDBJ databases">
        <authorList>
            <person name="de Groot N.N."/>
        </authorList>
    </citation>
    <scope>NUCLEOTIDE SEQUENCE [LARGE SCALE GENOMIC DNA]</scope>
    <source>
        <strain evidence="2 3">DSM 23406</strain>
    </source>
</reference>
<evidence type="ECO:0000313" key="2">
    <source>
        <dbReference type="EMBL" id="SDE02194.1"/>
    </source>
</evidence>
<dbReference type="Proteomes" id="UP001156645">
    <property type="component" value="Unassembled WGS sequence"/>
</dbReference>
<dbReference type="Proteomes" id="UP000198501">
    <property type="component" value="Unassembled WGS sequence"/>
</dbReference>
<evidence type="ECO:0000313" key="3">
    <source>
        <dbReference type="Proteomes" id="UP000198501"/>
    </source>
</evidence>
<accession>A0A1G6ZHK8</accession>
<organism evidence="2 3">
    <name type="scientific">Psychrobacter pacificensis</name>
    <dbReference type="NCBI Taxonomy" id="112002"/>
    <lineage>
        <taxon>Bacteria</taxon>
        <taxon>Pseudomonadati</taxon>
        <taxon>Pseudomonadota</taxon>
        <taxon>Gammaproteobacteria</taxon>
        <taxon>Moraxellales</taxon>
        <taxon>Moraxellaceae</taxon>
        <taxon>Psychrobacter</taxon>
    </lineage>
</organism>
<reference evidence="4" key="3">
    <citation type="journal article" date="2019" name="Int. J. Syst. Evol. Microbiol.">
        <title>The Global Catalogue of Microorganisms (GCM) 10K type strain sequencing project: providing services to taxonomists for standard genome sequencing and annotation.</title>
        <authorList>
            <consortium name="The Broad Institute Genomics Platform"/>
            <consortium name="The Broad Institute Genome Sequencing Center for Infectious Disease"/>
            <person name="Wu L."/>
            <person name="Ma J."/>
        </authorList>
    </citation>
    <scope>NUCLEOTIDE SEQUENCE [LARGE SCALE GENOMIC DNA]</scope>
    <source>
        <strain evidence="4">NBRC 103191</strain>
    </source>
</reference>